<protein>
    <submittedName>
        <fullName evidence="2">Uncharacterized protein</fullName>
    </submittedName>
</protein>
<gene>
    <name evidence="2" type="ORF">ACFOUT_01485</name>
</gene>
<keyword evidence="1" id="KW-0732">Signal</keyword>
<sequence>MKVKVVSLLLFMTGVMTFAQEDLKEREQQAAFDPAYTSYSRKKPAYVTLKDGTKIEGHIKDVDRKKGQIHRLKIIEDGKKKVEIQATDIADLYMAPSGLEQLDKQANFFNDATKWGKTDATKHLSKGYTMYTNQMVSLKNKKKPTEYLMQVVNPKYSQVIQVYSDPFAKQTASIGVGSLKLAGGIAKSYYVKKGEEIVWLTKSNLDEHFDRLFMDSEDFKSKYEGEKFKWSLLGVYILDYTEFALDAQMGEAK</sequence>
<accession>A0ABV8JK72</accession>
<dbReference type="Proteomes" id="UP001595814">
    <property type="component" value="Unassembled WGS sequence"/>
</dbReference>
<comment type="caution">
    <text evidence="2">The sequence shown here is derived from an EMBL/GenBank/DDBJ whole genome shotgun (WGS) entry which is preliminary data.</text>
</comment>
<organism evidence="2 3">
    <name type="scientific">Euzebyella saccharophila</name>
    <dbReference type="NCBI Taxonomy" id="679664"/>
    <lineage>
        <taxon>Bacteria</taxon>
        <taxon>Pseudomonadati</taxon>
        <taxon>Bacteroidota</taxon>
        <taxon>Flavobacteriia</taxon>
        <taxon>Flavobacteriales</taxon>
        <taxon>Flavobacteriaceae</taxon>
        <taxon>Euzebyella</taxon>
    </lineage>
</organism>
<evidence type="ECO:0000256" key="1">
    <source>
        <dbReference type="SAM" id="SignalP"/>
    </source>
</evidence>
<dbReference type="EMBL" id="JBHSAW010000001">
    <property type="protein sequence ID" value="MFC4094526.1"/>
    <property type="molecule type" value="Genomic_DNA"/>
</dbReference>
<feature type="chain" id="PRO_5046398767" evidence="1">
    <location>
        <begin position="20"/>
        <end position="253"/>
    </location>
</feature>
<reference evidence="3" key="1">
    <citation type="journal article" date="2019" name="Int. J. Syst. Evol. Microbiol.">
        <title>The Global Catalogue of Microorganisms (GCM) 10K type strain sequencing project: providing services to taxonomists for standard genome sequencing and annotation.</title>
        <authorList>
            <consortium name="The Broad Institute Genomics Platform"/>
            <consortium name="The Broad Institute Genome Sequencing Center for Infectious Disease"/>
            <person name="Wu L."/>
            <person name="Ma J."/>
        </authorList>
    </citation>
    <scope>NUCLEOTIDE SEQUENCE [LARGE SCALE GENOMIC DNA]</scope>
    <source>
        <strain evidence="3">CECT 7477</strain>
    </source>
</reference>
<evidence type="ECO:0000313" key="2">
    <source>
        <dbReference type="EMBL" id="MFC4094526.1"/>
    </source>
</evidence>
<evidence type="ECO:0000313" key="3">
    <source>
        <dbReference type="Proteomes" id="UP001595814"/>
    </source>
</evidence>
<keyword evidence="3" id="KW-1185">Reference proteome</keyword>
<dbReference type="RefSeq" id="WP_192462750.1">
    <property type="nucleotide sequence ID" value="NZ_JACYFJ010000004.1"/>
</dbReference>
<proteinExistence type="predicted"/>
<name>A0ABV8JK72_9FLAO</name>
<feature type="signal peptide" evidence="1">
    <location>
        <begin position="1"/>
        <end position="19"/>
    </location>
</feature>